<dbReference type="EMBL" id="BJHX01000001">
    <property type="protein sequence ID" value="GDY61551.1"/>
    <property type="molecule type" value="Genomic_DNA"/>
</dbReference>
<reference evidence="3 4" key="1">
    <citation type="submission" date="2019-04" db="EMBL/GenBank/DDBJ databases">
        <title>Draft genome sequences of Streptomyces avermitilis ATCC 31267.</title>
        <authorList>
            <person name="Komaki H."/>
            <person name="Tamura T."/>
            <person name="Hosoyama A."/>
        </authorList>
    </citation>
    <scope>NUCLEOTIDE SEQUENCE [LARGE SCALE GENOMIC DNA]</scope>
    <source>
        <strain evidence="3 4">ATCC 31267</strain>
    </source>
</reference>
<feature type="region of interest" description="Disordered" evidence="1">
    <location>
        <begin position="1"/>
        <end position="92"/>
    </location>
</feature>
<feature type="compositionally biased region" description="Basic residues" evidence="1">
    <location>
        <begin position="1"/>
        <end position="10"/>
    </location>
</feature>
<proteinExistence type="predicted"/>
<feature type="compositionally biased region" description="Basic and acidic residues" evidence="1">
    <location>
        <begin position="73"/>
        <end position="90"/>
    </location>
</feature>
<evidence type="ECO:0000313" key="5">
    <source>
        <dbReference type="Proteomes" id="UP000302139"/>
    </source>
</evidence>
<dbReference type="Proteomes" id="UP000302139">
    <property type="component" value="Unassembled WGS sequence"/>
</dbReference>
<protein>
    <submittedName>
        <fullName evidence="2">Uncharacterized protein</fullName>
    </submittedName>
</protein>
<dbReference type="EMBL" id="BJHY01000001">
    <property type="protein sequence ID" value="GDY78347.1"/>
    <property type="molecule type" value="Genomic_DNA"/>
</dbReference>
<sequence>MDGQRGKHGKGSGPAERRPPVPLPHLHRTEQTHFEHRSPIAASSVPRMQDNDIGERRQDMPNSGPPCPVLDGPAHRADPCSKPGVRDMFRSRPHSFSGVTWLISATRAAPLMGKTTGASPFV</sequence>
<evidence type="ECO:0000256" key="1">
    <source>
        <dbReference type="SAM" id="MobiDB-lite"/>
    </source>
</evidence>
<name>A0A4D4LIX1_STRAX</name>
<organism evidence="2 5">
    <name type="scientific">Streptomyces avermitilis</name>
    <dbReference type="NCBI Taxonomy" id="33903"/>
    <lineage>
        <taxon>Bacteria</taxon>
        <taxon>Bacillati</taxon>
        <taxon>Actinomycetota</taxon>
        <taxon>Actinomycetes</taxon>
        <taxon>Kitasatosporales</taxon>
        <taxon>Streptomycetaceae</taxon>
        <taxon>Streptomyces</taxon>
    </lineage>
</organism>
<dbReference type="Proteomes" id="UP000299211">
    <property type="component" value="Unassembled WGS sequence"/>
</dbReference>
<reference evidence="2 5" key="2">
    <citation type="submission" date="2019-04" db="EMBL/GenBank/DDBJ databases">
        <title>Draft genome sequences of Streptomyces avermitilis NBRC 14893.</title>
        <authorList>
            <person name="Komaki H."/>
            <person name="Tamura T."/>
            <person name="Hosoyama A."/>
        </authorList>
    </citation>
    <scope>NUCLEOTIDE SEQUENCE [LARGE SCALE GENOMIC DNA]</scope>
    <source>
        <strain evidence="2 5">NBRC 14893</strain>
    </source>
</reference>
<feature type="compositionally biased region" description="Basic and acidic residues" evidence="1">
    <location>
        <begin position="27"/>
        <end position="38"/>
    </location>
</feature>
<evidence type="ECO:0000313" key="3">
    <source>
        <dbReference type="EMBL" id="GDY78347.1"/>
    </source>
</evidence>
<accession>A0A4D4LIX1</accession>
<evidence type="ECO:0000313" key="2">
    <source>
        <dbReference type="EMBL" id="GDY61551.1"/>
    </source>
</evidence>
<feature type="compositionally biased region" description="Basic and acidic residues" evidence="1">
    <location>
        <begin position="49"/>
        <end position="59"/>
    </location>
</feature>
<evidence type="ECO:0000313" key="4">
    <source>
        <dbReference type="Proteomes" id="UP000299211"/>
    </source>
</evidence>
<gene>
    <name evidence="2" type="ORF">SAV14893_009440</name>
    <name evidence="3" type="ORF">SAV31267_078320</name>
</gene>
<comment type="caution">
    <text evidence="2">The sequence shown here is derived from an EMBL/GenBank/DDBJ whole genome shotgun (WGS) entry which is preliminary data.</text>
</comment>
<dbReference type="AlphaFoldDB" id="A0A4D4LIX1"/>